<dbReference type="InterPro" id="IPR029058">
    <property type="entry name" value="AB_hydrolase_fold"/>
</dbReference>
<evidence type="ECO:0000313" key="2">
    <source>
        <dbReference type="EMBL" id="SOQ34726.1"/>
    </source>
</evidence>
<accession>A0A2H1V1T1</accession>
<dbReference type="Pfam" id="PF16126">
    <property type="entry name" value="DUF4838"/>
    <property type="match status" value="1"/>
</dbReference>
<dbReference type="SUPFAM" id="SSF51445">
    <property type="entry name" value="(Trans)glycosidases"/>
    <property type="match status" value="1"/>
</dbReference>
<gene>
    <name evidence="2" type="ORF">SFRICE_005971</name>
</gene>
<protein>
    <submittedName>
        <fullName evidence="2">SFRICE_005971</fullName>
    </submittedName>
</protein>
<dbReference type="InterPro" id="IPR038901">
    <property type="entry name" value="HEXDC-like"/>
</dbReference>
<dbReference type="InterPro" id="IPR013818">
    <property type="entry name" value="Lipase"/>
</dbReference>
<proteinExistence type="predicted"/>
<dbReference type="EMBL" id="ODYU01000260">
    <property type="protein sequence ID" value="SOQ34726.1"/>
    <property type="molecule type" value="Genomic_DNA"/>
</dbReference>
<feature type="domain" description="Lipase" evidence="1">
    <location>
        <begin position="425"/>
        <end position="511"/>
    </location>
</feature>
<dbReference type="Pfam" id="PF00151">
    <property type="entry name" value="Lipase"/>
    <property type="match status" value="1"/>
</dbReference>
<organism evidence="2">
    <name type="scientific">Spodoptera frugiperda</name>
    <name type="common">Fall armyworm</name>
    <dbReference type="NCBI Taxonomy" id="7108"/>
    <lineage>
        <taxon>Eukaryota</taxon>
        <taxon>Metazoa</taxon>
        <taxon>Ecdysozoa</taxon>
        <taxon>Arthropoda</taxon>
        <taxon>Hexapoda</taxon>
        <taxon>Insecta</taxon>
        <taxon>Pterygota</taxon>
        <taxon>Neoptera</taxon>
        <taxon>Endopterygota</taxon>
        <taxon>Lepidoptera</taxon>
        <taxon>Glossata</taxon>
        <taxon>Ditrysia</taxon>
        <taxon>Noctuoidea</taxon>
        <taxon>Noctuidae</taxon>
        <taxon>Amphipyrinae</taxon>
        <taxon>Spodoptera</taxon>
    </lineage>
</organism>
<dbReference type="SUPFAM" id="SSF53474">
    <property type="entry name" value="alpha/beta-Hydrolases"/>
    <property type="match status" value="1"/>
</dbReference>
<sequence>MNNSKSEMMKIVHLDMKGAPMKVDYLEKVFQVIKSWGVTGVLLEWEDTFPYTGELDEIGSVKNAGGDNLYSLAEVTHLLACVKQLGMEPIQLVQTFGHMEFALKHPAFRELREMDQAPAVMCPTKSKSLQLVMAMVDQALQVQPDATYFHIGADEVWHAGICTDCQAKLGEDKMTKSKLYLEHVKRVVLHVKSRVPNISVLMWDDMLRPMDAETLIEYAIGDLAIPVIWHYSTVECFGLTKEMFNIYTHLFSKVFVGTAFKGANGSCQVLSPAARYVSNHEAWLSHMKENERVNFIGVILTGWSSAITHISGRQAMGAVLKHFVTCPTRRISLDVSKINVHFHDFKGGRSKVFPINKAARGILSFDNLDKNRNIYMFVHGFATYMNHPIADLVRRTFKAVPNSYLILIDHSAYTNDFDGKKKSYKREEQIRSGVADYVEVYHCDHGALGTKSVLGDIDFFVNKGSAQPQCKSLTPSNKCSHNVCVSMWMASVAHRDWFPARNCDKYEAFKNWRYDHYATLCELLPVALPSLASCLKVLHRDHDGIPMEHALCEDILPSHEWPGEEVARSIHTFVILRERAIGLLTSEMVRTWLNPWQIARRYTVPVHVEGIRVTAHHILSELVVLKADLTNSLLRITGARSTDEWVHSYIEPLITKVTRLCRIADERVVCEAGVKPM</sequence>
<dbReference type="InterPro" id="IPR017853">
    <property type="entry name" value="GH"/>
</dbReference>
<dbReference type="AlphaFoldDB" id="A0A2H1V1T1"/>
<name>A0A2H1V1T1_SPOFR</name>
<dbReference type="GO" id="GO:0015929">
    <property type="term" value="F:hexosaminidase activity"/>
    <property type="evidence" value="ECO:0007669"/>
    <property type="project" value="InterPro"/>
</dbReference>
<reference evidence="2" key="1">
    <citation type="submission" date="2016-07" db="EMBL/GenBank/DDBJ databases">
        <authorList>
            <person name="Bretaudeau A."/>
        </authorList>
    </citation>
    <scope>NUCLEOTIDE SEQUENCE</scope>
    <source>
        <strain evidence="2">Rice</strain>
        <tissue evidence="2">Whole body</tissue>
    </source>
</reference>
<dbReference type="PANTHER" id="PTHR21040:SF8">
    <property type="entry name" value="BCDNA.GH04120"/>
    <property type="match status" value="1"/>
</dbReference>
<dbReference type="Gene3D" id="3.40.50.1820">
    <property type="entry name" value="alpha/beta hydrolase"/>
    <property type="match status" value="1"/>
</dbReference>
<evidence type="ECO:0000259" key="1">
    <source>
        <dbReference type="Pfam" id="PF00151"/>
    </source>
</evidence>
<dbReference type="GO" id="GO:0016298">
    <property type="term" value="F:lipase activity"/>
    <property type="evidence" value="ECO:0007669"/>
    <property type="project" value="InterPro"/>
</dbReference>
<dbReference type="Gene3D" id="3.20.20.80">
    <property type="entry name" value="Glycosidases"/>
    <property type="match status" value="1"/>
</dbReference>
<dbReference type="PANTHER" id="PTHR21040">
    <property type="entry name" value="BCDNA.GH04120"/>
    <property type="match status" value="1"/>
</dbReference>
<dbReference type="InterPro" id="IPR032287">
    <property type="entry name" value="DUF4838"/>
</dbReference>